<keyword evidence="2" id="KW-1185">Reference proteome</keyword>
<evidence type="ECO:0000313" key="1">
    <source>
        <dbReference type="EMBL" id="RPB25344.1"/>
    </source>
</evidence>
<reference evidence="1 2" key="1">
    <citation type="journal article" date="2018" name="Nat. Ecol. Evol.">
        <title>Pezizomycetes genomes reveal the molecular basis of ectomycorrhizal truffle lifestyle.</title>
        <authorList>
            <person name="Murat C."/>
            <person name="Payen T."/>
            <person name="Noel B."/>
            <person name="Kuo A."/>
            <person name="Morin E."/>
            <person name="Chen J."/>
            <person name="Kohler A."/>
            <person name="Krizsan K."/>
            <person name="Balestrini R."/>
            <person name="Da Silva C."/>
            <person name="Montanini B."/>
            <person name="Hainaut M."/>
            <person name="Levati E."/>
            <person name="Barry K.W."/>
            <person name="Belfiori B."/>
            <person name="Cichocki N."/>
            <person name="Clum A."/>
            <person name="Dockter R.B."/>
            <person name="Fauchery L."/>
            <person name="Guy J."/>
            <person name="Iotti M."/>
            <person name="Le Tacon F."/>
            <person name="Lindquist E.A."/>
            <person name="Lipzen A."/>
            <person name="Malagnac F."/>
            <person name="Mello A."/>
            <person name="Molinier V."/>
            <person name="Miyauchi S."/>
            <person name="Poulain J."/>
            <person name="Riccioni C."/>
            <person name="Rubini A."/>
            <person name="Sitrit Y."/>
            <person name="Splivallo R."/>
            <person name="Traeger S."/>
            <person name="Wang M."/>
            <person name="Zifcakova L."/>
            <person name="Wipf D."/>
            <person name="Zambonelli A."/>
            <person name="Paolocci F."/>
            <person name="Nowrousian M."/>
            <person name="Ottonello S."/>
            <person name="Baldrian P."/>
            <person name="Spatafora J.W."/>
            <person name="Henrissat B."/>
            <person name="Nagy L.G."/>
            <person name="Aury J.M."/>
            <person name="Wincker P."/>
            <person name="Grigoriev I.V."/>
            <person name="Bonfante P."/>
            <person name="Martin F.M."/>
        </authorList>
    </citation>
    <scope>NUCLEOTIDE SEQUENCE [LARGE SCALE GENOMIC DNA]</scope>
    <source>
        <strain evidence="1 2">ATCC MYA-4762</strain>
    </source>
</reference>
<dbReference type="InParanoid" id="A0A3N4LR20"/>
<dbReference type="Proteomes" id="UP000267821">
    <property type="component" value="Unassembled WGS sequence"/>
</dbReference>
<accession>A0A3N4LR20</accession>
<gene>
    <name evidence="1" type="ORF">L211DRAFT_836677</name>
</gene>
<dbReference type="STRING" id="1051890.A0A3N4LR20"/>
<dbReference type="OrthoDB" id="5552418at2759"/>
<evidence type="ECO:0000313" key="2">
    <source>
        <dbReference type="Proteomes" id="UP000267821"/>
    </source>
</evidence>
<organism evidence="1 2">
    <name type="scientific">Terfezia boudieri ATCC MYA-4762</name>
    <dbReference type="NCBI Taxonomy" id="1051890"/>
    <lineage>
        <taxon>Eukaryota</taxon>
        <taxon>Fungi</taxon>
        <taxon>Dikarya</taxon>
        <taxon>Ascomycota</taxon>
        <taxon>Pezizomycotina</taxon>
        <taxon>Pezizomycetes</taxon>
        <taxon>Pezizales</taxon>
        <taxon>Pezizaceae</taxon>
        <taxon>Terfezia</taxon>
    </lineage>
</organism>
<proteinExistence type="predicted"/>
<sequence>MRDGRLLEAGRSLLELSTWLLSNAVDLVRDEQELYADRTRLWNEFNICWLSVLAKEKELVKSVIDGQQLQAPKGILREEALQHLGSELIKLCDSMERHGLVDYQMGVWEEEILDCEHRLYGVYLTCLLF</sequence>
<dbReference type="AlphaFoldDB" id="A0A3N4LR20"/>
<name>A0A3N4LR20_9PEZI</name>
<dbReference type="EMBL" id="ML121538">
    <property type="protein sequence ID" value="RPB25344.1"/>
    <property type="molecule type" value="Genomic_DNA"/>
</dbReference>
<feature type="non-terminal residue" evidence="1">
    <location>
        <position position="129"/>
    </location>
</feature>
<protein>
    <submittedName>
        <fullName evidence="1">Uncharacterized protein</fullName>
    </submittedName>
</protein>